<comment type="caution">
    <text evidence="1">The sequence shown here is derived from an EMBL/GenBank/DDBJ whole genome shotgun (WGS) entry which is preliminary data.</text>
</comment>
<dbReference type="RefSeq" id="WP_027851945.1">
    <property type="nucleotide sequence ID" value="NZ_BSOR01000002.1"/>
</dbReference>
<dbReference type="Proteomes" id="UP001156682">
    <property type="component" value="Unassembled WGS sequence"/>
</dbReference>
<proteinExistence type="predicted"/>
<accession>A0ABQ5ZWM1</accession>
<evidence type="ECO:0000313" key="2">
    <source>
        <dbReference type="Proteomes" id="UP001156682"/>
    </source>
</evidence>
<keyword evidence="2" id="KW-1185">Reference proteome</keyword>
<dbReference type="EMBL" id="BSOR01000002">
    <property type="protein sequence ID" value="GLR62767.1"/>
    <property type="molecule type" value="Genomic_DNA"/>
</dbReference>
<name>A0ABQ5ZWM1_9GAMM</name>
<evidence type="ECO:0000313" key="1">
    <source>
        <dbReference type="EMBL" id="GLR62767.1"/>
    </source>
</evidence>
<sequence>MMVSSSEIPERHHGKIVSLAKDGNLDLSCAYEIETLLSIDVKFTAEKNLVIELIELLRLLPVTDKLKAWLKTLLDVKEQGEKNHWSLHADTRSSGNPLGGRIDKFPISAFLLQKAHTAIHEQSIGIKVLFLYCLINGNENLDSTC</sequence>
<gene>
    <name evidence="1" type="ORF">GCM10007878_02020</name>
</gene>
<protein>
    <submittedName>
        <fullName evidence="1">Uncharacterized protein</fullName>
    </submittedName>
</protein>
<reference evidence="2" key="1">
    <citation type="journal article" date="2019" name="Int. J. Syst. Evol. Microbiol.">
        <title>The Global Catalogue of Microorganisms (GCM) 10K type strain sequencing project: providing services to taxonomists for standard genome sequencing and annotation.</title>
        <authorList>
            <consortium name="The Broad Institute Genomics Platform"/>
            <consortium name="The Broad Institute Genome Sequencing Center for Infectious Disease"/>
            <person name="Wu L."/>
            <person name="Ma J."/>
        </authorList>
    </citation>
    <scope>NUCLEOTIDE SEQUENCE [LARGE SCALE GENOMIC DNA]</scope>
    <source>
        <strain evidence="2">NBRC 100033</strain>
    </source>
</reference>
<organism evidence="1 2">
    <name type="scientific">Marinospirillum insulare</name>
    <dbReference type="NCBI Taxonomy" id="217169"/>
    <lineage>
        <taxon>Bacteria</taxon>
        <taxon>Pseudomonadati</taxon>
        <taxon>Pseudomonadota</taxon>
        <taxon>Gammaproteobacteria</taxon>
        <taxon>Oceanospirillales</taxon>
        <taxon>Oceanospirillaceae</taxon>
        <taxon>Marinospirillum</taxon>
    </lineage>
</organism>